<feature type="domain" description="S1 motif" evidence="2">
    <location>
        <begin position="148"/>
        <end position="209"/>
    </location>
</feature>
<dbReference type="GO" id="GO:0003676">
    <property type="term" value="F:nucleic acid binding"/>
    <property type="evidence" value="ECO:0007669"/>
    <property type="project" value="InterPro"/>
</dbReference>
<dbReference type="Pfam" id="PF13509">
    <property type="entry name" value="S1_2"/>
    <property type="match status" value="2"/>
</dbReference>
<name>A0A9W6LNT3_9FUSO</name>
<dbReference type="Gene3D" id="2.40.50.140">
    <property type="entry name" value="Nucleic acid-binding proteins"/>
    <property type="match status" value="3"/>
</dbReference>
<comment type="similarity">
    <text evidence="1">Belongs to the CvfB family.</text>
</comment>
<proteinExistence type="inferred from homology"/>
<dbReference type="Proteomes" id="UP001144471">
    <property type="component" value="Unassembled WGS sequence"/>
</dbReference>
<dbReference type="PROSITE" id="PS50126">
    <property type="entry name" value="S1"/>
    <property type="match status" value="1"/>
</dbReference>
<dbReference type="Pfam" id="PF21543">
    <property type="entry name" value="CvfB_2nd"/>
    <property type="match status" value="1"/>
</dbReference>
<dbReference type="SUPFAM" id="SSF50249">
    <property type="entry name" value="Nucleic acid-binding proteins"/>
    <property type="match status" value="1"/>
</dbReference>
<evidence type="ECO:0000259" key="2">
    <source>
        <dbReference type="PROSITE" id="PS50126"/>
    </source>
</evidence>
<dbReference type="Gene3D" id="1.10.10.10">
    <property type="entry name" value="Winged helix-like DNA-binding domain superfamily/Winged helix DNA-binding domain"/>
    <property type="match status" value="1"/>
</dbReference>
<dbReference type="InterPro" id="IPR014464">
    <property type="entry name" value="CvfB_fam"/>
</dbReference>
<gene>
    <name evidence="3" type="ORF">PM10SUCC1_27580</name>
</gene>
<organism evidence="3 4">
    <name type="scientific">Propionigenium maris DSM 9537</name>
    <dbReference type="NCBI Taxonomy" id="1123000"/>
    <lineage>
        <taxon>Bacteria</taxon>
        <taxon>Fusobacteriati</taxon>
        <taxon>Fusobacteriota</taxon>
        <taxon>Fusobacteriia</taxon>
        <taxon>Fusobacteriales</taxon>
        <taxon>Fusobacteriaceae</taxon>
        <taxon>Propionigenium</taxon>
    </lineage>
</organism>
<dbReference type="InterPro" id="IPR012340">
    <property type="entry name" value="NA-bd_OB-fold"/>
</dbReference>
<dbReference type="InterPro" id="IPR039566">
    <property type="entry name" value="CvfB_S1_st"/>
</dbReference>
<evidence type="ECO:0000256" key="1">
    <source>
        <dbReference type="PIRNR" id="PIRNR012524"/>
    </source>
</evidence>
<dbReference type="InterPro" id="IPR036388">
    <property type="entry name" value="WH-like_DNA-bd_sf"/>
</dbReference>
<evidence type="ECO:0000313" key="4">
    <source>
        <dbReference type="Proteomes" id="UP001144471"/>
    </source>
</evidence>
<keyword evidence="4" id="KW-1185">Reference proteome</keyword>
<accession>A0A9W6LNT3</accession>
<sequence length="278" mass="31561">MIKIGKRQKMRINNISSIGAYLDAGTGETADNILLPNNELEEMEVEVGDELNVFIYRDSEDRLIATLKQTKAVIGTMAKLEVVDITPFGAFLDWGLEKDLLLPKGQEDGNIKIGETYLVGIYEDNKGRVSATMNIYKFLLPTFNFEENDKITGTVYRIEPEIGVFVAVEDRYFGLIPKSECFREHKVGETVEGRVMRVREDGKLDLSLRELKIQQMDKDAELILKMMKEGNFNLTDKSSPEEIKKALGMSKKAFKRAMGTLYKNKLVIKTENGFILQK</sequence>
<dbReference type="Pfam" id="PF17783">
    <property type="entry name" value="WHD_CvfB"/>
    <property type="match status" value="1"/>
</dbReference>
<dbReference type="PIRSF" id="PIRSF012524">
    <property type="entry name" value="YitL_S1"/>
    <property type="match status" value="1"/>
</dbReference>
<dbReference type="AlphaFoldDB" id="A0A9W6LNT3"/>
<dbReference type="InterPro" id="IPR040764">
    <property type="entry name" value="CvfB_WH"/>
</dbReference>
<dbReference type="InterPro" id="IPR003029">
    <property type="entry name" value="S1_domain"/>
</dbReference>
<dbReference type="PANTHER" id="PTHR37296:SF1">
    <property type="entry name" value="CONSERVED VIRULENCE FACTOR B"/>
    <property type="match status" value="1"/>
</dbReference>
<reference evidence="3" key="1">
    <citation type="submission" date="2022-12" db="EMBL/GenBank/DDBJ databases">
        <title>Reference genome sequencing for broad-spectrum identification of bacterial and archaeal isolates by mass spectrometry.</title>
        <authorList>
            <person name="Sekiguchi Y."/>
            <person name="Tourlousse D.M."/>
        </authorList>
    </citation>
    <scope>NUCLEOTIDE SEQUENCE</scope>
    <source>
        <strain evidence="3">10succ1</strain>
    </source>
</reference>
<dbReference type="PANTHER" id="PTHR37296">
    <property type="entry name" value="CONSERVED VIRULENCE FACTOR B"/>
    <property type="match status" value="1"/>
</dbReference>
<dbReference type="SMART" id="SM00316">
    <property type="entry name" value="S1"/>
    <property type="match status" value="3"/>
</dbReference>
<protein>
    <submittedName>
        <fullName evidence="3">RNA-binding protein S1</fullName>
    </submittedName>
</protein>
<dbReference type="EMBL" id="BSDY01000015">
    <property type="protein sequence ID" value="GLI57244.1"/>
    <property type="molecule type" value="Genomic_DNA"/>
</dbReference>
<evidence type="ECO:0000313" key="3">
    <source>
        <dbReference type="EMBL" id="GLI57244.1"/>
    </source>
</evidence>
<dbReference type="InterPro" id="IPR048587">
    <property type="entry name" value="CvfB_S1_3rd"/>
</dbReference>
<dbReference type="RefSeq" id="WP_281836770.1">
    <property type="nucleotide sequence ID" value="NZ_BSDY01000015.1"/>
</dbReference>
<comment type="caution">
    <text evidence="3">The sequence shown here is derived from an EMBL/GenBank/DDBJ whole genome shotgun (WGS) entry which is preliminary data.</text>
</comment>